<evidence type="ECO:0000256" key="5">
    <source>
        <dbReference type="ARBA" id="ARBA00022989"/>
    </source>
</evidence>
<evidence type="ECO:0000313" key="8">
    <source>
        <dbReference type="EMBL" id="GAA3842862.1"/>
    </source>
</evidence>
<evidence type="ECO:0000256" key="6">
    <source>
        <dbReference type="ARBA" id="ARBA00023136"/>
    </source>
</evidence>
<keyword evidence="4 7" id="KW-0812">Transmembrane</keyword>
<proteinExistence type="inferred from homology"/>
<evidence type="ECO:0000256" key="1">
    <source>
        <dbReference type="ARBA" id="ARBA00004651"/>
    </source>
</evidence>
<organism evidence="8 9">
    <name type="scientific">Sphaerisporangium flaviroseum</name>
    <dbReference type="NCBI Taxonomy" id="509199"/>
    <lineage>
        <taxon>Bacteria</taxon>
        <taxon>Bacillati</taxon>
        <taxon>Actinomycetota</taxon>
        <taxon>Actinomycetes</taxon>
        <taxon>Streptosporangiales</taxon>
        <taxon>Streptosporangiaceae</taxon>
        <taxon>Sphaerisporangium</taxon>
    </lineage>
</organism>
<dbReference type="PANTHER" id="PTHR33884:SF3">
    <property type="entry name" value="UPF0410 PROTEIN YMGE"/>
    <property type="match status" value="1"/>
</dbReference>
<feature type="transmembrane region" description="Helical" evidence="7">
    <location>
        <begin position="66"/>
        <end position="83"/>
    </location>
</feature>
<keyword evidence="9" id="KW-1185">Reference proteome</keyword>
<evidence type="ECO:0000256" key="3">
    <source>
        <dbReference type="ARBA" id="ARBA00022475"/>
    </source>
</evidence>
<sequence length="89" mass="9018">MSIQTILGAIVIGAIIGALGRLVLPGRQPIGWLLTIVVGIVAALIGTALAQVLGVATTNGIDWIELVMQVVLAVVGVGLVAGLRGRTRV</sequence>
<name>A0ABP7JEZ9_9ACTN</name>
<dbReference type="PANTHER" id="PTHR33884">
    <property type="entry name" value="UPF0410 PROTEIN YMGE"/>
    <property type="match status" value="1"/>
</dbReference>
<feature type="transmembrane region" description="Helical" evidence="7">
    <location>
        <begin position="31"/>
        <end position="54"/>
    </location>
</feature>
<feature type="transmembrane region" description="Helical" evidence="7">
    <location>
        <begin position="6"/>
        <end position="24"/>
    </location>
</feature>
<accession>A0ABP7JEZ9</accession>
<comment type="caution">
    <text evidence="8">The sequence shown here is derived from an EMBL/GenBank/DDBJ whole genome shotgun (WGS) entry which is preliminary data.</text>
</comment>
<evidence type="ECO:0000256" key="7">
    <source>
        <dbReference type="SAM" id="Phobius"/>
    </source>
</evidence>
<comment type="subcellular location">
    <subcellularLocation>
        <location evidence="1">Cell membrane</location>
        <topology evidence="1">Multi-pass membrane protein</topology>
    </subcellularLocation>
</comment>
<dbReference type="EMBL" id="BAAAZR010000052">
    <property type="protein sequence ID" value="GAA3842862.1"/>
    <property type="molecule type" value="Genomic_DNA"/>
</dbReference>
<evidence type="ECO:0000256" key="2">
    <source>
        <dbReference type="ARBA" id="ARBA00011006"/>
    </source>
</evidence>
<keyword evidence="6 7" id="KW-0472">Membrane</keyword>
<reference evidence="9" key="1">
    <citation type="journal article" date="2019" name="Int. J. Syst. Evol. Microbiol.">
        <title>The Global Catalogue of Microorganisms (GCM) 10K type strain sequencing project: providing services to taxonomists for standard genome sequencing and annotation.</title>
        <authorList>
            <consortium name="The Broad Institute Genomics Platform"/>
            <consortium name="The Broad Institute Genome Sequencing Center for Infectious Disease"/>
            <person name="Wu L."/>
            <person name="Ma J."/>
        </authorList>
    </citation>
    <scope>NUCLEOTIDE SEQUENCE [LARGE SCALE GENOMIC DNA]</scope>
    <source>
        <strain evidence="9">JCM 16908</strain>
    </source>
</reference>
<keyword evidence="3" id="KW-1003">Cell membrane</keyword>
<keyword evidence="5 7" id="KW-1133">Transmembrane helix</keyword>
<evidence type="ECO:0008006" key="10">
    <source>
        <dbReference type="Google" id="ProtNLM"/>
    </source>
</evidence>
<evidence type="ECO:0000256" key="4">
    <source>
        <dbReference type="ARBA" id="ARBA00022692"/>
    </source>
</evidence>
<comment type="similarity">
    <text evidence="2">Belongs to the UPF0410 family.</text>
</comment>
<dbReference type="InterPro" id="IPR007341">
    <property type="entry name" value="Transgly_assoc"/>
</dbReference>
<evidence type="ECO:0000313" key="9">
    <source>
        <dbReference type="Proteomes" id="UP001500888"/>
    </source>
</evidence>
<dbReference type="Proteomes" id="UP001500888">
    <property type="component" value="Unassembled WGS sequence"/>
</dbReference>
<protein>
    <recommendedName>
        <fullName evidence="10">GlsB/YeaQ/YmgE family stress response membrane protein</fullName>
    </recommendedName>
</protein>
<dbReference type="RefSeq" id="WP_344952468.1">
    <property type="nucleotide sequence ID" value="NZ_BAAAZR010000052.1"/>
</dbReference>
<gene>
    <name evidence="8" type="ORF">GCM10022226_77100</name>
</gene>